<comment type="caution">
    <text evidence="1">The sequence shown here is derived from an EMBL/GenBank/DDBJ whole genome shotgun (WGS) entry which is preliminary data.</text>
</comment>
<keyword evidence="1" id="KW-0695">RNA-directed DNA polymerase</keyword>
<dbReference type="OrthoDB" id="1113909at2759"/>
<evidence type="ECO:0000313" key="1">
    <source>
        <dbReference type="EMBL" id="KAA3463004.1"/>
    </source>
</evidence>
<dbReference type="EMBL" id="SMMG02000009">
    <property type="protein sequence ID" value="KAA3463004.1"/>
    <property type="molecule type" value="Genomic_DNA"/>
</dbReference>
<organism evidence="1 2">
    <name type="scientific">Gossypium australe</name>
    <dbReference type="NCBI Taxonomy" id="47621"/>
    <lineage>
        <taxon>Eukaryota</taxon>
        <taxon>Viridiplantae</taxon>
        <taxon>Streptophyta</taxon>
        <taxon>Embryophyta</taxon>
        <taxon>Tracheophyta</taxon>
        <taxon>Spermatophyta</taxon>
        <taxon>Magnoliopsida</taxon>
        <taxon>eudicotyledons</taxon>
        <taxon>Gunneridae</taxon>
        <taxon>Pentapetalae</taxon>
        <taxon>rosids</taxon>
        <taxon>malvids</taxon>
        <taxon>Malvales</taxon>
        <taxon>Malvaceae</taxon>
        <taxon>Malvoideae</taxon>
        <taxon>Gossypium</taxon>
    </lineage>
</organism>
<keyword evidence="2" id="KW-1185">Reference proteome</keyword>
<dbReference type="PANTHER" id="PTHR35218:SF9">
    <property type="entry name" value="ENDONUCLEASE_EXONUCLEASE_PHOSPHATASE DOMAIN-CONTAINING PROTEIN"/>
    <property type="match status" value="1"/>
</dbReference>
<proteinExistence type="predicted"/>
<sequence>MKEVCPKNKDRVVPDEVVEMEKEKPINVAKQIEDEDFESTKVDKDWEMIDRWGYHRRAWAAKEKGKRVVASEPRQNSEGSNGHASFVLPLSLEAEMTDVLRPAPWYPMARWMGSPIRFSTKRVTSTLNPQCRTIIVVDENLNQNVQLEEGSVEDNIGEEDVTLVECSENDVNIVKWRDDQKEIPWCGVCMRGGVALVLVLSTMEGIVERLETTGECDSADGDLPRDGARHPQFNRMLQEYLKIHHPAVVVLLETRVSGLRANKVIKKSSFNWSHRVEAKGFSSGIWIHWGESVRVEVLCNHSQFVHFAIVSNSLQQRVLYTAVYGSSNSRK</sequence>
<dbReference type="PANTHER" id="PTHR35218">
    <property type="entry name" value="RNASE H DOMAIN-CONTAINING PROTEIN"/>
    <property type="match status" value="1"/>
</dbReference>
<dbReference type="GO" id="GO:0003964">
    <property type="term" value="F:RNA-directed DNA polymerase activity"/>
    <property type="evidence" value="ECO:0007669"/>
    <property type="project" value="UniProtKB-KW"/>
</dbReference>
<accession>A0A5B6V1Q8</accession>
<name>A0A5B6V1Q8_9ROSI</name>
<dbReference type="AlphaFoldDB" id="A0A5B6V1Q8"/>
<keyword evidence="1" id="KW-0808">Transferase</keyword>
<evidence type="ECO:0000313" key="2">
    <source>
        <dbReference type="Proteomes" id="UP000325315"/>
    </source>
</evidence>
<dbReference type="Proteomes" id="UP000325315">
    <property type="component" value="Unassembled WGS sequence"/>
</dbReference>
<reference evidence="2" key="1">
    <citation type="journal article" date="2019" name="Plant Biotechnol. J.">
        <title>Genome sequencing of the Australian wild diploid species Gossypium australe highlights disease resistance and delayed gland morphogenesis.</title>
        <authorList>
            <person name="Cai Y."/>
            <person name="Cai X."/>
            <person name="Wang Q."/>
            <person name="Wang P."/>
            <person name="Zhang Y."/>
            <person name="Cai C."/>
            <person name="Xu Y."/>
            <person name="Wang K."/>
            <person name="Zhou Z."/>
            <person name="Wang C."/>
            <person name="Geng S."/>
            <person name="Li B."/>
            <person name="Dong Q."/>
            <person name="Hou Y."/>
            <person name="Wang H."/>
            <person name="Ai P."/>
            <person name="Liu Z."/>
            <person name="Yi F."/>
            <person name="Sun M."/>
            <person name="An G."/>
            <person name="Cheng J."/>
            <person name="Zhang Y."/>
            <person name="Shi Q."/>
            <person name="Xie Y."/>
            <person name="Shi X."/>
            <person name="Chang Y."/>
            <person name="Huang F."/>
            <person name="Chen Y."/>
            <person name="Hong S."/>
            <person name="Mi L."/>
            <person name="Sun Q."/>
            <person name="Zhang L."/>
            <person name="Zhou B."/>
            <person name="Peng R."/>
            <person name="Zhang X."/>
            <person name="Liu F."/>
        </authorList>
    </citation>
    <scope>NUCLEOTIDE SEQUENCE [LARGE SCALE GENOMIC DNA]</scope>
    <source>
        <strain evidence="2">cv. PA1801</strain>
    </source>
</reference>
<protein>
    <submittedName>
        <fullName evidence="1">Reverse transcriptase</fullName>
    </submittedName>
</protein>
<keyword evidence="1" id="KW-0548">Nucleotidyltransferase</keyword>
<gene>
    <name evidence="1" type="ORF">EPI10_029434</name>
</gene>